<dbReference type="EMBL" id="JANQBD010000014">
    <property type="protein sequence ID" value="MCR8633325.1"/>
    <property type="molecule type" value="Genomic_DNA"/>
</dbReference>
<dbReference type="InterPro" id="IPR016166">
    <property type="entry name" value="FAD-bd_PCMH"/>
</dbReference>
<evidence type="ECO:0000256" key="3">
    <source>
        <dbReference type="ARBA" id="ARBA00023002"/>
    </source>
</evidence>
<dbReference type="Gene3D" id="3.30.465.10">
    <property type="match status" value="1"/>
</dbReference>
<protein>
    <submittedName>
        <fullName evidence="5">FAD binding domain-containing protein</fullName>
    </submittedName>
</protein>
<evidence type="ECO:0000256" key="1">
    <source>
        <dbReference type="ARBA" id="ARBA00022630"/>
    </source>
</evidence>
<dbReference type="InterPro" id="IPR036683">
    <property type="entry name" value="CO_DH_flav_C_dom_sf"/>
</dbReference>
<dbReference type="Pfam" id="PF00941">
    <property type="entry name" value="FAD_binding_5"/>
    <property type="match status" value="1"/>
</dbReference>
<evidence type="ECO:0000313" key="6">
    <source>
        <dbReference type="Proteomes" id="UP001300012"/>
    </source>
</evidence>
<feature type="domain" description="FAD-binding PCMH-type" evidence="4">
    <location>
        <begin position="8"/>
        <end position="196"/>
    </location>
</feature>
<dbReference type="Pfam" id="PF03450">
    <property type="entry name" value="CO_deh_flav_C"/>
    <property type="match status" value="1"/>
</dbReference>
<sequence length="297" mass="32783">MAMELYSNPEFPRQVWQPRTIVEAWQLKQQFAEQAVFVSGGTLLRTQWESGALLPPQHLISLESLPELHGIQSDQQETRIGSAVTLAACLRDLRTPALLKNACLNIAAPSIRNMGTLGGNIMSTVGDSLPALLATDARLVWFNGQNMITQTTAEWLQQRRAALLTKEPRLLLQIIVPRIAATDGFVDSFYEKLGRREAFCPSVVTIAGELHTDTENNIRSIRLAAGSAASMAMRLTDAEALLEGQQLSLRLIEYTHPLIKQQFNGGADAFASNEYRRQAAANMIAAALWSRISSQNR</sequence>
<dbReference type="SUPFAM" id="SSF55447">
    <property type="entry name" value="CO dehydrogenase flavoprotein C-terminal domain-like"/>
    <property type="match status" value="1"/>
</dbReference>
<evidence type="ECO:0000259" key="4">
    <source>
        <dbReference type="PROSITE" id="PS51387"/>
    </source>
</evidence>
<evidence type="ECO:0000313" key="5">
    <source>
        <dbReference type="EMBL" id="MCR8633325.1"/>
    </source>
</evidence>
<organism evidence="5 6">
    <name type="scientific">Paenibacillus radicis</name>
    <name type="common">ex Xue et al. 2023</name>
    <dbReference type="NCBI Taxonomy" id="2972489"/>
    <lineage>
        <taxon>Bacteria</taxon>
        <taxon>Bacillati</taxon>
        <taxon>Bacillota</taxon>
        <taxon>Bacilli</taxon>
        <taxon>Bacillales</taxon>
        <taxon>Paenibacillaceae</taxon>
        <taxon>Paenibacillus</taxon>
    </lineage>
</organism>
<accession>A0ABT1YJF0</accession>
<keyword evidence="6" id="KW-1185">Reference proteome</keyword>
<gene>
    <name evidence="5" type="ORF">NV381_19275</name>
</gene>
<reference evidence="5 6" key="1">
    <citation type="submission" date="2022-08" db="EMBL/GenBank/DDBJ databases">
        <title>Paenibacillus endoradicis sp. nov., Paenibacillus radicibacter sp. nov and Paenibacillus pararadicis sp. nov., three cold-adapted plant growth-promoting bacteria isolated from root of Larix gmelinii in Great Khingan.</title>
        <authorList>
            <person name="Xue H."/>
        </authorList>
    </citation>
    <scope>NUCLEOTIDE SEQUENCE [LARGE SCALE GENOMIC DNA]</scope>
    <source>
        <strain evidence="5 6">N5-1-1-5</strain>
    </source>
</reference>
<dbReference type="PANTHER" id="PTHR42659:SF2">
    <property type="entry name" value="XANTHINE DEHYDROGENASE SUBUNIT C-RELATED"/>
    <property type="match status" value="1"/>
</dbReference>
<name>A0ABT1YJF0_9BACL</name>
<dbReference type="Proteomes" id="UP001300012">
    <property type="component" value="Unassembled WGS sequence"/>
</dbReference>
<proteinExistence type="predicted"/>
<keyword evidence="2" id="KW-0274">FAD</keyword>
<keyword evidence="1" id="KW-0285">Flavoprotein</keyword>
<dbReference type="PANTHER" id="PTHR42659">
    <property type="entry name" value="XANTHINE DEHYDROGENASE SUBUNIT C-RELATED"/>
    <property type="match status" value="1"/>
</dbReference>
<dbReference type="Gene3D" id="3.30.390.50">
    <property type="entry name" value="CO dehydrogenase flavoprotein, C-terminal domain"/>
    <property type="match status" value="1"/>
</dbReference>
<dbReference type="SUPFAM" id="SSF56176">
    <property type="entry name" value="FAD-binding/transporter-associated domain-like"/>
    <property type="match status" value="1"/>
</dbReference>
<comment type="caution">
    <text evidence="5">The sequence shown here is derived from an EMBL/GenBank/DDBJ whole genome shotgun (WGS) entry which is preliminary data.</text>
</comment>
<dbReference type="InterPro" id="IPR002346">
    <property type="entry name" value="Mopterin_DH_FAD-bd"/>
</dbReference>
<dbReference type="RefSeq" id="WP_258214904.1">
    <property type="nucleotide sequence ID" value="NZ_JANQBD010000014.1"/>
</dbReference>
<evidence type="ECO:0000256" key="2">
    <source>
        <dbReference type="ARBA" id="ARBA00022827"/>
    </source>
</evidence>
<dbReference type="PROSITE" id="PS51387">
    <property type="entry name" value="FAD_PCMH"/>
    <property type="match status" value="1"/>
</dbReference>
<dbReference type="InterPro" id="IPR016169">
    <property type="entry name" value="FAD-bd_PCMH_sub2"/>
</dbReference>
<dbReference type="InterPro" id="IPR005107">
    <property type="entry name" value="CO_DH_flav_C"/>
</dbReference>
<dbReference type="InterPro" id="IPR036318">
    <property type="entry name" value="FAD-bd_PCMH-like_sf"/>
</dbReference>
<dbReference type="SMART" id="SM01092">
    <property type="entry name" value="CO_deh_flav_C"/>
    <property type="match status" value="1"/>
</dbReference>
<dbReference type="InterPro" id="IPR051312">
    <property type="entry name" value="Diverse_Substr_Oxidored"/>
</dbReference>
<keyword evidence="3" id="KW-0560">Oxidoreductase</keyword>